<evidence type="ECO:0000313" key="1">
    <source>
        <dbReference type="EMBL" id="OLP51014.1"/>
    </source>
</evidence>
<keyword evidence="2" id="KW-1185">Reference proteome</keyword>
<accession>A0A1Q9A8S9</accession>
<proteinExistence type="predicted"/>
<dbReference type="EMBL" id="MKIN01000020">
    <property type="protein sequence ID" value="OLP51014.1"/>
    <property type="molecule type" value="Genomic_DNA"/>
</dbReference>
<organism evidence="1 2">
    <name type="scientific">Allorhizobium taibaishanense</name>
    <dbReference type="NCBI Taxonomy" id="887144"/>
    <lineage>
        <taxon>Bacteria</taxon>
        <taxon>Pseudomonadati</taxon>
        <taxon>Pseudomonadota</taxon>
        <taxon>Alphaproteobacteria</taxon>
        <taxon>Hyphomicrobiales</taxon>
        <taxon>Rhizobiaceae</taxon>
        <taxon>Rhizobium/Agrobacterium group</taxon>
        <taxon>Allorhizobium</taxon>
    </lineage>
</organism>
<gene>
    <name evidence="1" type="ORF">BJF91_07220</name>
</gene>
<comment type="caution">
    <text evidence="1">The sequence shown here is derived from an EMBL/GenBank/DDBJ whole genome shotgun (WGS) entry which is preliminary data.</text>
</comment>
<dbReference type="STRING" id="887144.BJF91_07220"/>
<sequence length="92" mass="10394">MSRTSIFQRTTAALVQSDMDLQVVFKKIDQELRRESLFCKVIIDVYVKVIIALLLRSPATPHHIIGPGERMRKRTVAALRRAGGTDEQGSEE</sequence>
<protein>
    <submittedName>
        <fullName evidence="1">Uncharacterized protein</fullName>
    </submittedName>
</protein>
<reference evidence="1 2" key="1">
    <citation type="submission" date="2016-09" db="EMBL/GenBank/DDBJ databases">
        <title>Rhizobium oryziradicis sp. nov., isolated from the root of rice.</title>
        <authorList>
            <person name="Zhao J."/>
            <person name="Zhang X."/>
        </authorList>
    </citation>
    <scope>NUCLEOTIDE SEQUENCE [LARGE SCALE GENOMIC DNA]</scope>
    <source>
        <strain evidence="1 2">14971</strain>
    </source>
</reference>
<dbReference type="Proteomes" id="UP000185598">
    <property type="component" value="Unassembled WGS sequence"/>
</dbReference>
<dbReference type="AlphaFoldDB" id="A0A1Q9A8S9"/>
<evidence type="ECO:0000313" key="2">
    <source>
        <dbReference type="Proteomes" id="UP000185598"/>
    </source>
</evidence>
<name>A0A1Q9A8S9_9HYPH</name>